<dbReference type="Proteomes" id="UP000887013">
    <property type="component" value="Unassembled WGS sequence"/>
</dbReference>
<reference evidence="1" key="1">
    <citation type="submission" date="2020-08" db="EMBL/GenBank/DDBJ databases">
        <title>Multicomponent nature underlies the extraordinary mechanical properties of spider dragline silk.</title>
        <authorList>
            <person name="Kono N."/>
            <person name="Nakamura H."/>
            <person name="Mori M."/>
            <person name="Yoshida Y."/>
            <person name="Ohtoshi R."/>
            <person name="Malay A.D."/>
            <person name="Moran D.A.P."/>
            <person name="Tomita M."/>
            <person name="Numata K."/>
            <person name="Arakawa K."/>
        </authorList>
    </citation>
    <scope>NUCLEOTIDE SEQUENCE</scope>
</reference>
<comment type="caution">
    <text evidence="1">The sequence shown here is derived from an EMBL/GenBank/DDBJ whole genome shotgun (WGS) entry which is preliminary data.</text>
</comment>
<name>A0A8X6Q3T2_NEPPI</name>
<accession>A0A8X6Q3T2</accession>
<evidence type="ECO:0000313" key="2">
    <source>
        <dbReference type="Proteomes" id="UP000887013"/>
    </source>
</evidence>
<keyword evidence="2" id="KW-1185">Reference proteome</keyword>
<protein>
    <submittedName>
        <fullName evidence="1">Uncharacterized protein</fullName>
    </submittedName>
</protein>
<gene>
    <name evidence="1" type="ORF">NPIL_360821</name>
</gene>
<dbReference type="EMBL" id="BMAW01122821">
    <property type="protein sequence ID" value="GFU00565.1"/>
    <property type="molecule type" value="Genomic_DNA"/>
</dbReference>
<dbReference type="AlphaFoldDB" id="A0A8X6Q3T2"/>
<sequence>MNSATGDELRPEFESCFQQAMVRGMKRQCRKPSGKKVPPKPNQYVCESLKESRGEGETEATVTCCSFSNKWEPVDRVIESPLFFRYFLGPLANREGVHCGPGDNWFR</sequence>
<proteinExistence type="predicted"/>
<evidence type="ECO:0000313" key="1">
    <source>
        <dbReference type="EMBL" id="GFU00565.1"/>
    </source>
</evidence>
<organism evidence="1 2">
    <name type="scientific">Nephila pilipes</name>
    <name type="common">Giant wood spider</name>
    <name type="synonym">Nephila maculata</name>
    <dbReference type="NCBI Taxonomy" id="299642"/>
    <lineage>
        <taxon>Eukaryota</taxon>
        <taxon>Metazoa</taxon>
        <taxon>Ecdysozoa</taxon>
        <taxon>Arthropoda</taxon>
        <taxon>Chelicerata</taxon>
        <taxon>Arachnida</taxon>
        <taxon>Araneae</taxon>
        <taxon>Araneomorphae</taxon>
        <taxon>Entelegynae</taxon>
        <taxon>Araneoidea</taxon>
        <taxon>Nephilidae</taxon>
        <taxon>Nephila</taxon>
    </lineage>
</organism>